<dbReference type="Proteomes" id="UP001595833">
    <property type="component" value="Unassembled WGS sequence"/>
</dbReference>
<dbReference type="InterPro" id="IPR027624">
    <property type="entry name" value="TOMM_cyclo_SagD"/>
</dbReference>
<dbReference type="PANTHER" id="PTHR37809:SF1">
    <property type="entry name" value="RIBOSOMAL PROTEIN S12 METHYLTHIOTRANSFERASE ACCESSORY FACTOR YCAO"/>
    <property type="match status" value="1"/>
</dbReference>
<dbReference type="Gene3D" id="3.30.40.250">
    <property type="match status" value="1"/>
</dbReference>
<evidence type="ECO:0000313" key="2">
    <source>
        <dbReference type="EMBL" id="MFC5052133.1"/>
    </source>
</evidence>
<dbReference type="RefSeq" id="WP_344044021.1">
    <property type="nucleotide sequence ID" value="NZ_BAAAKE010000056.1"/>
</dbReference>
<dbReference type="EMBL" id="JBHSJB010000001">
    <property type="protein sequence ID" value="MFC5052133.1"/>
    <property type="molecule type" value="Genomic_DNA"/>
</dbReference>
<dbReference type="PANTHER" id="PTHR37809">
    <property type="entry name" value="RIBOSOMAL PROTEIN S12 METHYLTHIOTRANSFERASE ACCESSORY FACTOR YCAO"/>
    <property type="match status" value="1"/>
</dbReference>
<feature type="domain" description="YcaO" evidence="1">
    <location>
        <begin position="311"/>
        <end position="685"/>
    </location>
</feature>
<dbReference type="Gene3D" id="3.30.160.660">
    <property type="match status" value="1"/>
</dbReference>
<comment type="caution">
    <text evidence="2">The sequence shown here is derived from an EMBL/GenBank/DDBJ whole genome shotgun (WGS) entry which is preliminary data.</text>
</comment>
<reference evidence="3" key="1">
    <citation type="journal article" date="2019" name="Int. J. Syst. Evol. Microbiol.">
        <title>The Global Catalogue of Microorganisms (GCM) 10K type strain sequencing project: providing services to taxonomists for standard genome sequencing and annotation.</title>
        <authorList>
            <consortium name="The Broad Institute Genomics Platform"/>
            <consortium name="The Broad Institute Genome Sequencing Center for Infectious Disease"/>
            <person name="Wu L."/>
            <person name="Ma J."/>
        </authorList>
    </citation>
    <scope>NUCLEOTIDE SEQUENCE [LARGE SCALE GENOMIC DNA]</scope>
    <source>
        <strain evidence="3">KCTC 12848</strain>
    </source>
</reference>
<dbReference type="PROSITE" id="PS51664">
    <property type="entry name" value="YCAO"/>
    <property type="match status" value="1"/>
</dbReference>
<keyword evidence="3" id="KW-1185">Reference proteome</keyword>
<proteinExistence type="predicted"/>
<name>A0ABV9XP11_9PSEU</name>
<protein>
    <submittedName>
        <fullName evidence="2">YcaO-like family protein</fullName>
    </submittedName>
</protein>
<evidence type="ECO:0000313" key="3">
    <source>
        <dbReference type="Proteomes" id="UP001595833"/>
    </source>
</evidence>
<accession>A0ABV9XP11</accession>
<dbReference type="Pfam" id="PF02624">
    <property type="entry name" value="YcaO"/>
    <property type="match status" value="1"/>
</dbReference>
<dbReference type="Gene3D" id="3.30.1330.230">
    <property type="match status" value="1"/>
</dbReference>
<gene>
    <name evidence="2" type="ORF">ACFPFM_00040</name>
</gene>
<dbReference type="NCBIfam" id="TIGR03604">
    <property type="entry name" value="TOMM_cyclo_SagD"/>
    <property type="match status" value="1"/>
</dbReference>
<dbReference type="InterPro" id="IPR003776">
    <property type="entry name" value="YcaO-like_dom"/>
</dbReference>
<dbReference type="NCBIfam" id="TIGR00702">
    <property type="entry name" value="YcaO-type kinase domain"/>
    <property type="match status" value="1"/>
</dbReference>
<dbReference type="Gene3D" id="3.40.50.720">
    <property type="entry name" value="NAD(P)-binding Rossmann-like Domain"/>
    <property type="match status" value="1"/>
</dbReference>
<evidence type="ECO:0000259" key="1">
    <source>
        <dbReference type="PROSITE" id="PS51664"/>
    </source>
</evidence>
<sequence>MFSSEGPALRLRTTCSGDDGVVDWRALPEDALSALAGRGLLVPADEPLRRHPSFRAGAGSAHVVGDEPFAASVAGALTRAGVTVVPDLSTGASVVALALTASEDDVREVAAWAVREEGTAVVFAVAGARVRFAVLRPPRTACPLCLELRVRATRPDTAVSRLPMRVLLGTSCDDGWPSSGAAAGLIAHQVVRAMAAPPDPVRLLRTADLVELDLDSCERVVRPVLHLPFCPVCATATARLAPPAPPEGPPSAAESWRRMRDAVDPLTGIVAGIQVYEPGDGGPRSGSTCAWNRGGTDTRWFSPVRASCVGGATKADPLEARVCALGEVLERYAAGVYDPSRFVRASLAELGSAAIDPRDLPLGSARDYQAADGAFLPYEPDLVIDWVEATDLADGARRLVPAIAVHVPYRPPRRREQLLAPNSTGLAAGSTRAQAVRGGLLEVVERDAAAISWYHRLAVPTLDCADLPGGPARVVLERLRARGIEVIAKDLTTDLGIPVVAAMGLWRTPERPVVLFGYRADLDPHACLLGAFEELDHVFRMYWRSQSAGDAPEVADVPRDIWDFATHYCHERRIQALDFLRGGPVRRLPDEAGPPLPDTEAVRRLVERITAAGHRPLAVDITPVDVAECGVTVVRCVVPGLQPVAFSTTFRRLGGHRLYQAPVRMGLRDAAPTEDELNPEPLPMG</sequence>
<organism evidence="2 3">
    <name type="scientific">Saccharothrix xinjiangensis</name>
    <dbReference type="NCBI Taxonomy" id="204798"/>
    <lineage>
        <taxon>Bacteria</taxon>
        <taxon>Bacillati</taxon>
        <taxon>Actinomycetota</taxon>
        <taxon>Actinomycetes</taxon>
        <taxon>Pseudonocardiales</taxon>
        <taxon>Pseudonocardiaceae</taxon>
        <taxon>Saccharothrix</taxon>
    </lineage>
</organism>